<organism evidence="1 2">
    <name type="scientific">Thamnophis sirtalis</name>
    <dbReference type="NCBI Taxonomy" id="35019"/>
    <lineage>
        <taxon>Eukaryota</taxon>
        <taxon>Metazoa</taxon>
        <taxon>Chordata</taxon>
        <taxon>Craniata</taxon>
        <taxon>Vertebrata</taxon>
        <taxon>Euteleostomi</taxon>
        <taxon>Lepidosauria</taxon>
        <taxon>Squamata</taxon>
        <taxon>Bifurcata</taxon>
        <taxon>Unidentata</taxon>
        <taxon>Episquamata</taxon>
        <taxon>Toxicofera</taxon>
        <taxon>Serpentes</taxon>
        <taxon>Colubroidea</taxon>
        <taxon>Colubridae</taxon>
        <taxon>Natricinae</taxon>
        <taxon>Thamnophis</taxon>
    </lineage>
</organism>
<evidence type="ECO:0000313" key="1">
    <source>
        <dbReference type="Proteomes" id="UP000504617"/>
    </source>
</evidence>
<name>A0A6I9YKC2_9SAUR</name>
<gene>
    <name evidence="2" type="primary">LOC106551277</name>
</gene>
<reference evidence="2" key="1">
    <citation type="submission" date="2025-08" db="UniProtKB">
        <authorList>
            <consortium name="RefSeq"/>
        </authorList>
    </citation>
    <scope>IDENTIFICATION</scope>
    <source>
        <tissue evidence="2">Skeletal muscle</tissue>
    </source>
</reference>
<dbReference type="GeneID" id="106551277"/>
<dbReference type="PANTHER" id="PTHR14787:SF1">
    <property type="entry name" value="ATPASE PAAT"/>
    <property type="match status" value="1"/>
</dbReference>
<dbReference type="PANTHER" id="PTHR14787">
    <property type="entry name" value="C10ORF188 FAMILY MEMBER"/>
    <property type="match status" value="1"/>
</dbReference>
<dbReference type="InterPro" id="IPR028043">
    <property type="entry name" value="PAAT-like"/>
</dbReference>
<accession>A0A6I9YKC2</accession>
<sequence>MAMASSSLTETPQVGWAVSAGTPRVSAACSWKCPGDLARVLCVVPAGGFDAEELSEPAPNGQNVVVLEGQINVDGVVPCLLYLHCDPCGSQEIVSLTIVSEARNMEVYLGDEYYGTGRGEQVFTVKHGSNGDQVSLYKKYVKLEPSTVSCKIKLLSINEKQRVLINKIIVQVQSACAKTVPSVTLGSGIDLDKVQTIMESMGSKLSPGAQQLLDMVRFQQKNGISFGGKLQNILGGNGFVCGKNHPIDGLKEAPDFERLGHLSNGPSLLKANLVAKTVAEDLNAHSKIIKQVTGNIFELPGLQSCTVHSESDCKALLASFFQKQGSENSNVPNSTLLLPLLQTVCGQVDRLSIDEKDKCCEKKFASQKDGIQTVGLEQQHICLYLEKFMSKKIDLTEKRLMDYIDLRMQKLQEHVDNKLAAVMDLVNNLHIVSQECGPLKEEITDGKREKSWKDNRTFHSYLCRCETVR</sequence>
<evidence type="ECO:0000313" key="2">
    <source>
        <dbReference type="RefSeq" id="XP_013924818.1"/>
    </source>
</evidence>
<keyword evidence="1" id="KW-1185">Reference proteome</keyword>
<dbReference type="Pfam" id="PF14958">
    <property type="entry name" value="PAAT-like"/>
    <property type="match status" value="1"/>
</dbReference>
<dbReference type="Proteomes" id="UP000504617">
    <property type="component" value="Unplaced"/>
</dbReference>
<dbReference type="AlphaFoldDB" id="A0A6I9YKC2"/>
<dbReference type="RefSeq" id="XP_013924818.1">
    <property type="nucleotide sequence ID" value="XM_014069343.1"/>
</dbReference>
<proteinExistence type="predicted"/>
<dbReference type="OrthoDB" id="5981473at2759"/>
<protein>
    <submittedName>
        <fullName evidence="2">Uncharacterized protein C10orf88 homolog isoform X2</fullName>
    </submittedName>
</protein>